<feature type="region of interest" description="Disordered" evidence="1">
    <location>
        <begin position="162"/>
        <end position="215"/>
    </location>
</feature>
<feature type="compositionally biased region" description="Gly residues" evidence="1">
    <location>
        <begin position="303"/>
        <end position="319"/>
    </location>
</feature>
<organism evidence="3 4">
    <name type="scientific">Sinosporangium album</name>
    <dbReference type="NCBI Taxonomy" id="504805"/>
    <lineage>
        <taxon>Bacteria</taxon>
        <taxon>Bacillati</taxon>
        <taxon>Actinomycetota</taxon>
        <taxon>Actinomycetes</taxon>
        <taxon>Streptosporangiales</taxon>
        <taxon>Streptosporangiaceae</taxon>
        <taxon>Sinosporangium</taxon>
    </lineage>
</organism>
<keyword evidence="4" id="KW-1185">Reference proteome</keyword>
<evidence type="ECO:0008006" key="5">
    <source>
        <dbReference type="Google" id="ProtNLM"/>
    </source>
</evidence>
<feature type="compositionally biased region" description="Pro residues" evidence="1">
    <location>
        <begin position="320"/>
        <end position="336"/>
    </location>
</feature>
<keyword evidence="2" id="KW-0812">Transmembrane</keyword>
<feature type="region of interest" description="Disordered" evidence="1">
    <location>
        <begin position="235"/>
        <end position="349"/>
    </location>
</feature>
<reference evidence="3 4" key="1">
    <citation type="submission" date="2016-10" db="EMBL/GenBank/DDBJ databases">
        <authorList>
            <person name="de Groot N.N."/>
        </authorList>
    </citation>
    <scope>NUCLEOTIDE SEQUENCE [LARGE SCALE GENOMIC DNA]</scope>
    <source>
        <strain evidence="3 4">CPCC 201354</strain>
    </source>
</reference>
<dbReference type="EMBL" id="FNCN01000030">
    <property type="protein sequence ID" value="SDI01262.1"/>
    <property type="molecule type" value="Genomic_DNA"/>
</dbReference>
<feature type="compositionally biased region" description="Low complexity" evidence="1">
    <location>
        <begin position="259"/>
        <end position="289"/>
    </location>
</feature>
<gene>
    <name evidence="3" type="ORF">SAMN05421505_13050</name>
</gene>
<name>A0A1G8H3L0_9ACTN</name>
<sequence length="451" mass="44845">MKTPADQPWKGPQGHDSGDDTGASRDAWSADREPEDSSGPDAERVRTGSSDARSSDARSSDARSSNSPWSFPDRERSPRGDVKVAGHRIDDTPGSAPAWWETIPEGEGEKTIEFELDFAEQRTHPQAESHQPHPAPGSTPAAYPGWRNATETMPYEVLVAGGTADMPSTSTGPSRYDPPTARVGRHSVTGPTESLHGPYHLATPTGSHAAPYGTGQVADGQAASAAASTGSNVAATPAQAAMGPAETVPGGRAPDRADGGSSASAGASASPAKGSAAAGTSGGADVPGSPVGPGSPGAPGAPGAPGGPGSPGAPGGPGGPGVPPYGGPPPFPPPAGGYPQGGRPRQEPGGGGLATAALILGIASIFLLPIFGIGVLFAVVGIILGIVAATKRAGRGRAIVGIILSAVTLCLAIVGVVWFTTTFGDCMNMPTQDLMQRCIESKLGGQSPPAS</sequence>
<feature type="compositionally biased region" description="Basic and acidic residues" evidence="1">
    <location>
        <begin position="72"/>
        <end position="91"/>
    </location>
</feature>
<keyword evidence="2" id="KW-0472">Membrane</keyword>
<keyword evidence="2" id="KW-1133">Transmembrane helix</keyword>
<evidence type="ECO:0000313" key="4">
    <source>
        <dbReference type="Proteomes" id="UP000198923"/>
    </source>
</evidence>
<evidence type="ECO:0000313" key="3">
    <source>
        <dbReference type="EMBL" id="SDI01262.1"/>
    </source>
</evidence>
<feature type="compositionally biased region" description="Basic and acidic residues" evidence="1">
    <location>
        <begin position="121"/>
        <end position="131"/>
    </location>
</feature>
<dbReference type="AlphaFoldDB" id="A0A1G8H3L0"/>
<feature type="region of interest" description="Disordered" evidence="1">
    <location>
        <begin position="1"/>
        <end position="101"/>
    </location>
</feature>
<feature type="region of interest" description="Disordered" evidence="1">
    <location>
        <begin position="121"/>
        <end position="147"/>
    </location>
</feature>
<dbReference type="OrthoDB" id="3544168at2"/>
<feature type="transmembrane region" description="Helical" evidence="2">
    <location>
        <begin position="353"/>
        <end position="386"/>
    </location>
</feature>
<dbReference type="STRING" id="504805.SAMN05421505_13050"/>
<proteinExistence type="predicted"/>
<dbReference type="Proteomes" id="UP000198923">
    <property type="component" value="Unassembled WGS sequence"/>
</dbReference>
<dbReference type="RefSeq" id="WP_093173734.1">
    <property type="nucleotide sequence ID" value="NZ_FNCN01000030.1"/>
</dbReference>
<protein>
    <recommendedName>
        <fullName evidence="5">DUF4190 domain-containing protein</fullName>
    </recommendedName>
</protein>
<feature type="compositionally biased region" description="Low complexity" evidence="1">
    <location>
        <begin position="235"/>
        <end position="245"/>
    </location>
</feature>
<evidence type="ECO:0000256" key="2">
    <source>
        <dbReference type="SAM" id="Phobius"/>
    </source>
</evidence>
<evidence type="ECO:0000256" key="1">
    <source>
        <dbReference type="SAM" id="MobiDB-lite"/>
    </source>
</evidence>
<accession>A0A1G8H3L0</accession>
<feature type="transmembrane region" description="Helical" evidence="2">
    <location>
        <begin position="398"/>
        <end position="419"/>
    </location>
</feature>